<dbReference type="SUPFAM" id="SSF47413">
    <property type="entry name" value="lambda repressor-like DNA-binding domains"/>
    <property type="match status" value="1"/>
</dbReference>
<evidence type="ECO:0000313" key="2">
    <source>
        <dbReference type="EMBL" id="KRM89347.1"/>
    </source>
</evidence>
<dbReference type="PROSITE" id="PS50943">
    <property type="entry name" value="HTH_CROC1"/>
    <property type="match status" value="1"/>
</dbReference>
<dbReference type="RefSeq" id="WP_056961985.1">
    <property type="nucleotide sequence ID" value="NZ_AYZI01000022.1"/>
</dbReference>
<name>A0A0R2CND8_9LACO</name>
<dbReference type="PATRIC" id="fig|1423745.4.peg.556"/>
<dbReference type="GO" id="GO:0003677">
    <property type="term" value="F:DNA binding"/>
    <property type="evidence" value="ECO:0007669"/>
    <property type="project" value="InterPro"/>
</dbReference>
<comment type="caution">
    <text evidence="2">The sequence shown here is derived from an EMBL/GenBank/DDBJ whole genome shotgun (WGS) entry which is preliminary data.</text>
</comment>
<dbReference type="STRING" id="1423745.GCA_001311215_01694"/>
<evidence type="ECO:0000313" key="3">
    <source>
        <dbReference type="Proteomes" id="UP000051586"/>
    </source>
</evidence>
<evidence type="ECO:0000259" key="1">
    <source>
        <dbReference type="PROSITE" id="PS50943"/>
    </source>
</evidence>
<dbReference type="InterPro" id="IPR001387">
    <property type="entry name" value="Cro/C1-type_HTH"/>
</dbReference>
<dbReference type="EMBL" id="AYZI01000022">
    <property type="protein sequence ID" value="KRM89347.1"/>
    <property type="molecule type" value="Genomic_DNA"/>
</dbReference>
<dbReference type="AlphaFoldDB" id="A0A0R2CND8"/>
<feature type="domain" description="HTH cro/C1-type" evidence="1">
    <location>
        <begin position="11"/>
        <end position="61"/>
    </location>
</feature>
<dbReference type="Pfam" id="PF01381">
    <property type="entry name" value="HTH_3"/>
    <property type="match status" value="1"/>
</dbReference>
<dbReference type="SMART" id="SM00530">
    <property type="entry name" value="HTH_XRE"/>
    <property type="match status" value="1"/>
</dbReference>
<dbReference type="Gene3D" id="1.10.260.40">
    <property type="entry name" value="lambda repressor-like DNA-binding domains"/>
    <property type="match status" value="1"/>
</dbReference>
<sequence>MWPKIECILTENNLTPRKLSQMAGLKNSSTIYALKNGQIKKPSFELMVKIANALNVSLDVFK</sequence>
<reference evidence="2 3" key="1">
    <citation type="journal article" date="2015" name="Genome Announc.">
        <title>Expanding the biotechnology potential of lactobacilli through comparative genomics of 213 strains and associated genera.</title>
        <authorList>
            <person name="Sun Z."/>
            <person name="Harris H.M."/>
            <person name="McCann A."/>
            <person name="Guo C."/>
            <person name="Argimon S."/>
            <person name="Zhang W."/>
            <person name="Yang X."/>
            <person name="Jeffery I.B."/>
            <person name="Cooney J.C."/>
            <person name="Kagawa T.F."/>
            <person name="Liu W."/>
            <person name="Song Y."/>
            <person name="Salvetti E."/>
            <person name="Wrobel A."/>
            <person name="Rasinkangas P."/>
            <person name="Parkhill J."/>
            <person name="Rea M.C."/>
            <person name="O'Sullivan O."/>
            <person name="Ritari J."/>
            <person name="Douillard F.P."/>
            <person name="Paul Ross R."/>
            <person name="Yang R."/>
            <person name="Briner A.E."/>
            <person name="Felis G.E."/>
            <person name="de Vos W.M."/>
            <person name="Barrangou R."/>
            <person name="Klaenhammer T.R."/>
            <person name="Caufield P.W."/>
            <person name="Cui Y."/>
            <person name="Zhang H."/>
            <person name="O'Toole P.W."/>
        </authorList>
    </citation>
    <scope>NUCLEOTIDE SEQUENCE [LARGE SCALE GENOMIC DNA]</scope>
    <source>
        <strain evidence="2 3">DSM 22689</strain>
    </source>
</reference>
<dbReference type="Proteomes" id="UP000051586">
    <property type="component" value="Unassembled WGS sequence"/>
</dbReference>
<protein>
    <recommendedName>
        <fullName evidence="1">HTH cro/C1-type domain-containing protein</fullName>
    </recommendedName>
</protein>
<gene>
    <name evidence="2" type="ORF">FC87_GL000529</name>
</gene>
<organism evidence="2 3">
    <name type="scientific">Fructilactobacillus florum DSM 22689 = JCM 16035</name>
    <dbReference type="NCBI Taxonomy" id="1423745"/>
    <lineage>
        <taxon>Bacteria</taxon>
        <taxon>Bacillati</taxon>
        <taxon>Bacillota</taxon>
        <taxon>Bacilli</taxon>
        <taxon>Lactobacillales</taxon>
        <taxon>Lactobacillaceae</taxon>
        <taxon>Fructilactobacillus</taxon>
    </lineage>
</organism>
<dbReference type="InterPro" id="IPR010982">
    <property type="entry name" value="Lambda_DNA-bd_dom_sf"/>
</dbReference>
<dbReference type="CDD" id="cd00093">
    <property type="entry name" value="HTH_XRE"/>
    <property type="match status" value="1"/>
</dbReference>
<proteinExistence type="predicted"/>
<accession>A0A0R2CND8</accession>